<reference evidence="1 2" key="1">
    <citation type="journal article" date="2020" name="Microb. Genom.">
        <title>Genetic diversity of clinical and environmental Mucorales isolates obtained from an investigation of mucormycosis cases among solid organ transplant recipients.</title>
        <authorList>
            <person name="Nguyen M.H."/>
            <person name="Kaul D."/>
            <person name="Muto C."/>
            <person name="Cheng S.J."/>
            <person name="Richter R.A."/>
            <person name="Bruno V.M."/>
            <person name="Liu G."/>
            <person name="Beyhan S."/>
            <person name="Sundermann A.J."/>
            <person name="Mounaud S."/>
            <person name="Pasculle A.W."/>
            <person name="Nierman W.C."/>
            <person name="Driscoll E."/>
            <person name="Cumbie R."/>
            <person name="Clancy C.J."/>
            <person name="Dupont C.L."/>
        </authorList>
    </citation>
    <scope>NUCLEOTIDE SEQUENCE [LARGE SCALE GENOMIC DNA]</scope>
    <source>
        <strain evidence="1 2">GL24</strain>
    </source>
</reference>
<sequence>MPQQDAMRVQRALGLARGARRIDDDGGVVCRGANRGVVVGLGGQRRMERHRAALAFAINAIDDLKVRQAGADFKQLAAALGVGPQRRRAAVGQPVLDGVHAEQREQRHRHRAHLVDGDVRHRGLGRLRQIHRHAVAAPHPVALQAVREAVGLRLDVVEGIARLRAVALFVDQRHAPAAVGPFVAGVDADIEVRRHLPLELGHKLLVGFGSGQHGLVSDVVMDHPGLAQLA</sequence>
<accession>A0A9P7CAU2</accession>
<organism evidence="1 2">
    <name type="scientific">Rhizopus delemar</name>
    <dbReference type="NCBI Taxonomy" id="936053"/>
    <lineage>
        <taxon>Eukaryota</taxon>
        <taxon>Fungi</taxon>
        <taxon>Fungi incertae sedis</taxon>
        <taxon>Mucoromycota</taxon>
        <taxon>Mucoromycotina</taxon>
        <taxon>Mucoromycetes</taxon>
        <taxon>Mucorales</taxon>
        <taxon>Mucorineae</taxon>
        <taxon>Rhizopodaceae</taxon>
        <taxon>Rhizopus</taxon>
    </lineage>
</organism>
<dbReference type="AlphaFoldDB" id="A0A9P7CAU2"/>
<name>A0A9P7CAU2_9FUNG</name>
<proteinExistence type="predicted"/>
<dbReference type="EMBL" id="JAANIU010006015">
    <property type="protein sequence ID" value="KAG1544180.1"/>
    <property type="molecule type" value="Genomic_DNA"/>
</dbReference>
<protein>
    <submittedName>
        <fullName evidence="1">Uncharacterized protein</fullName>
    </submittedName>
</protein>
<gene>
    <name evidence="1" type="ORF">G6F50_013904</name>
</gene>
<evidence type="ECO:0000313" key="1">
    <source>
        <dbReference type="EMBL" id="KAG1544180.1"/>
    </source>
</evidence>
<keyword evidence="2" id="KW-1185">Reference proteome</keyword>
<comment type="caution">
    <text evidence="1">The sequence shown here is derived from an EMBL/GenBank/DDBJ whole genome shotgun (WGS) entry which is preliminary data.</text>
</comment>
<dbReference type="Proteomes" id="UP000740926">
    <property type="component" value="Unassembled WGS sequence"/>
</dbReference>
<evidence type="ECO:0000313" key="2">
    <source>
        <dbReference type="Proteomes" id="UP000740926"/>
    </source>
</evidence>